<accession>A0ABW8WD31</accession>
<name>A0ABW8WD31_9PSED</name>
<dbReference type="Proteomes" id="UP001628646">
    <property type="component" value="Unassembled WGS sequence"/>
</dbReference>
<protein>
    <submittedName>
        <fullName evidence="1">DUF924 family protein</fullName>
    </submittedName>
</protein>
<dbReference type="RefSeq" id="WP_407803034.1">
    <property type="nucleotide sequence ID" value="NZ_JBJNUY010000050.1"/>
</dbReference>
<comment type="caution">
    <text evidence="1">The sequence shown here is derived from an EMBL/GenBank/DDBJ whole genome shotgun (WGS) entry which is preliminary data.</text>
</comment>
<dbReference type="Pfam" id="PF06041">
    <property type="entry name" value="DUF924"/>
    <property type="match status" value="1"/>
</dbReference>
<evidence type="ECO:0000313" key="2">
    <source>
        <dbReference type="Proteomes" id="UP001628646"/>
    </source>
</evidence>
<sequence>MPPTFIQRTRTNSLESLLYFLDPQMPHAALLPSPSASPLPEVVGFWRDAGPTLWFARNADFDRRFRERFAHLYELACANALRPAAGEAEDHLGLLLLLDQYPRNAFRGTPRMYASDTQARRWAERALEQGLDRQVEDALRLFFYLPFA</sequence>
<proteinExistence type="predicted"/>
<gene>
    <name evidence="1" type="ORF">ACJ8NA_29910</name>
</gene>
<reference evidence="1 2" key="1">
    <citation type="submission" date="2024-12" db="EMBL/GenBank/DDBJ databases">
        <title>Pseudomonas species isolated from Lotus nodules promote plant growth.</title>
        <authorList>
            <person name="Yu Y.-H."/>
            <person name="Kurtenbach J."/>
            <person name="Crosbie D."/>
            <person name="Brachmann A."/>
            <person name="Marin M."/>
        </authorList>
    </citation>
    <scope>NUCLEOTIDE SEQUENCE [LARGE SCALE GENOMIC DNA]</scope>
    <source>
        <strain evidence="1 2">PLb11B</strain>
    </source>
</reference>
<dbReference type="InterPro" id="IPR011990">
    <property type="entry name" value="TPR-like_helical_dom_sf"/>
</dbReference>
<dbReference type="InterPro" id="IPR010323">
    <property type="entry name" value="DUF924"/>
</dbReference>
<evidence type="ECO:0000313" key="1">
    <source>
        <dbReference type="EMBL" id="MFL9002835.1"/>
    </source>
</evidence>
<feature type="non-terminal residue" evidence="1">
    <location>
        <position position="148"/>
    </location>
</feature>
<organism evidence="1 2">
    <name type="scientific">Pseudomonas azerbaijanorientalis</name>
    <dbReference type="NCBI Taxonomy" id="2842350"/>
    <lineage>
        <taxon>Bacteria</taxon>
        <taxon>Pseudomonadati</taxon>
        <taxon>Pseudomonadota</taxon>
        <taxon>Gammaproteobacteria</taxon>
        <taxon>Pseudomonadales</taxon>
        <taxon>Pseudomonadaceae</taxon>
        <taxon>Pseudomonas</taxon>
    </lineage>
</organism>
<dbReference type="SUPFAM" id="SSF48452">
    <property type="entry name" value="TPR-like"/>
    <property type="match status" value="1"/>
</dbReference>
<keyword evidence="2" id="KW-1185">Reference proteome</keyword>
<dbReference type="EMBL" id="JBJNUY010000050">
    <property type="protein sequence ID" value="MFL9002835.1"/>
    <property type="molecule type" value="Genomic_DNA"/>
</dbReference>
<dbReference type="Gene3D" id="1.20.58.320">
    <property type="entry name" value="TPR-like"/>
    <property type="match status" value="1"/>
</dbReference>